<keyword evidence="4" id="KW-1185">Reference proteome</keyword>
<feature type="transmembrane region" description="Helical" evidence="2">
    <location>
        <begin position="296"/>
        <end position="318"/>
    </location>
</feature>
<feature type="transmembrane region" description="Helical" evidence="2">
    <location>
        <begin position="164"/>
        <end position="191"/>
    </location>
</feature>
<protein>
    <submittedName>
        <fullName evidence="3">Uncharacterized protein</fullName>
    </submittedName>
</protein>
<organism evidence="3 4">
    <name type="scientific">Nesterenkonia aerolata</name>
    <dbReference type="NCBI Taxonomy" id="3074079"/>
    <lineage>
        <taxon>Bacteria</taxon>
        <taxon>Bacillati</taxon>
        <taxon>Actinomycetota</taxon>
        <taxon>Actinomycetes</taxon>
        <taxon>Micrococcales</taxon>
        <taxon>Micrococcaceae</taxon>
        <taxon>Nesterenkonia</taxon>
    </lineage>
</organism>
<sequence>MTFTQEDEFSWVRAWARTLGLWSLSYALLALLMLAAGAELIPGRRPDSTPMDPGYLLIAWVGLQGFYPVFLRANPSNNDYRPQSPRFLRLLLMSQATGLVLLAVLLTPLAGLQAHRHPAGSLVAEIPEDATAWLAFYGYALAMLAWPVASGLFMLRMTARWNTLLIGVAIGGPMFLVSLIGGLLLAVFRMLTPSADIGALLLLFGALGLSGAAVYLILLLWYRASVAREPLGPPPADDGPFRAAATPAPTPTPEPPAAHPSRPQYLTPPLTPPLTPSLTPPGPVPTTFGPAPWASLIGGALLIWAVLWALVTVVLWLAGESGAAAVVVISVVVIGPLSLFALHRPGIGLWLGHRRLPRALWASLGVGVAILLLTAPLWAGLGLLPPMWWRPPLGAPVLDLLIAALFILGSTLWFHSGVLCLQRSHAAGVPRPVSRLVGWALIAASLLSSLLFASVWVDAIAAGDSSIRLGSIAVIASAALLGWPVHLIASRPPAQPTPPSSPRGASSQVAREMIPVPHIG</sequence>
<feature type="transmembrane region" description="Helical" evidence="2">
    <location>
        <begin position="90"/>
        <end position="112"/>
    </location>
</feature>
<feature type="compositionally biased region" description="Pro residues" evidence="1">
    <location>
        <begin position="248"/>
        <end position="258"/>
    </location>
</feature>
<feature type="non-terminal residue" evidence="3">
    <location>
        <position position="520"/>
    </location>
</feature>
<feature type="transmembrane region" description="Helical" evidence="2">
    <location>
        <begin position="436"/>
        <end position="457"/>
    </location>
</feature>
<reference evidence="3 4" key="1">
    <citation type="submission" date="2023-09" db="EMBL/GenBank/DDBJ databases">
        <title>Description of three actinobacteria isolated from air of manufacturing shop in a pharmaceutical factory.</title>
        <authorList>
            <person name="Zhang D.-F."/>
        </authorList>
    </citation>
    <scope>NUCLEOTIDE SEQUENCE [LARGE SCALE GENOMIC DNA]</scope>
    <source>
        <strain evidence="3 4">LY-0111</strain>
    </source>
</reference>
<name>A0ABU2DUX9_9MICC</name>
<comment type="caution">
    <text evidence="3">The sequence shown here is derived from an EMBL/GenBank/DDBJ whole genome shotgun (WGS) entry which is preliminary data.</text>
</comment>
<feature type="transmembrane region" description="Helical" evidence="2">
    <location>
        <begin position="197"/>
        <end position="222"/>
    </location>
</feature>
<keyword evidence="2" id="KW-0472">Membrane</keyword>
<feature type="compositionally biased region" description="Pro residues" evidence="1">
    <location>
        <begin position="269"/>
        <end position="280"/>
    </location>
</feature>
<evidence type="ECO:0000256" key="1">
    <source>
        <dbReference type="SAM" id="MobiDB-lite"/>
    </source>
</evidence>
<evidence type="ECO:0000313" key="4">
    <source>
        <dbReference type="Proteomes" id="UP001251870"/>
    </source>
</evidence>
<keyword evidence="2" id="KW-0812">Transmembrane</keyword>
<dbReference type="EMBL" id="JAVKGR010000016">
    <property type="protein sequence ID" value="MDR8020080.1"/>
    <property type="molecule type" value="Genomic_DNA"/>
</dbReference>
<feature type="transmembrane region" description="Helical" evidence="2">
    <location>
        <begin position="393"/>
        <end position="415"/>
    </location>
</feature>
<feature type="transmembrane region" description="Helical" evidence="2">
    <location>
        <begin position="469"/>
        <end position="489"/>
    </location>
</feature>
<gene>
    <name evidence="3" type="ORF">RIL96_10940</name>
</gene>
<dbReference type="Proteomes" id="UP001251870">
    <property type="component" value="Unassembled WGS sequence"/>
</dbReference>
<feature type="transmembrane region" description="Helical" evidence="2">
    <location>
        <begin position="53"/>
        <end position="70"/>
    </location>
</feature>
<feature type="transmembrane region" description="Helical" evidence="2">
    <location>
        <begin position="324"/>
        <end position="347"/>
    </location>
</feature>
<evidence type="ECO:0000313" key="3">
    <source>
        <dbReference type="EMBL" id="MDR8020080.1"/>
    </source>
</evidence>
<proteinExistence type="predicted"/>
<accession>A0ABU2DUX9</accession>
<feature type="region of interest" description="Disordered" evidence="1">
    <location>
        <begin position="234"/>
        <end position="280"/>
    </location>
</feature>
<feature type="transmembrane region" description="Helical" evidence="2">
    <location>
        <begin position="359"/>
        <end position="381"/>
    </location>
</feature>
<evidence type="ECO:0000256" key="2">
    <source>
        <dbReference type="SAM" id="Phobius"/>
    </source>
</evidence>
<keyword evidence="2" id="KW-1133">Transmembrane helix</keyword>
<feature type="transmembrane region" description="Helical" evidence="2">
    <location>
        <begin position="132"/>
        <end position="155"/>
    </location>
</feature>
<feature type="transmembrane region" description="Helical" evidence="2">
    <location>
        <begin position="21"/>
        <end position="41"/>
    </location>
</feature>